<dbReference type="Proteomes" id="UP001145114">
    <property type="component" value="Unassembled WGS sequence"/>
</dbReference>
<dbReference type="EMBL" id="JAMZIH010006960">
    <property type="protein sequence ID" value="KAJ1673428.1"/>
    <property type="molecule type" value="Genomic_DNA"/>
</dbReference>
<name>A0ACC1HCJ1_9FUNG</name>
<keyword evidence="2" id="KW-1185">Reference proteome</keyword>
<accession>A0ACC1HCJ1</accession>
<proteinExistence type="predicted"/>
<comment type="caution">
    <text evidence="1">The sequence shown here is derived from an EMBL/GenBank/DDBJ whole genome shotgun (WGS) entry which is preliminary data.</text>
</comment>
<organism evidence="1 2">
    <name type="scientific">Spiromyces aspiralis</name>
    <dbReference type="NCBI Taxonomy" id="68401"/>
    <lineage>
        <taxon>Eukaryota</taxon>
        <taxon>Fungi</taxon>
        <taxon>Fungi incertae sedis</taxon>
        <taxon>Zoopagomycota</taxon>
        <taxon>Kickxellomycotina</taxon>
        <taxon>Kickxellomycetes</taxon>
        <taxon>Kickxellales</taxon>
        <taxon>Kickxellaceae</taxon>
        <taxon>Spiromyces</taxon>
    </lineage>
</organism>
<sequence length="68" mass="7460">MQVGKSTVVSQEDDLGDEFSSERNGHRKNNSTKSVVAAPPNTADKEAKKARRMTSINQNSRRLSAVQT</sequence>
<evidence type="ECO:0000313" key="2">
    <source>
        <dbReference type="Proteomes" id="UP001145114"/>
    </source>
</evidence>
<reference evidence="1" key="1">
    <citation type="submission" date="2022-06" db="EMBL/GenBank/DDBJ databases">
        <title>Phylogenomic reconstructions and comparative analyses of Kickxellomycotina fungi.</title>
        <authorList>
            <person name="Reynolds N.K."/>
            <person name="Stajich J.E."/>
            <person name="Barry K."/>
            <person name="Grigoriev I.V."/>
            <person name="Crous P."/>
            <person name="Smith M.E."/>
        </authorList>
    </citation>
    <scope>NUCLEOTIDE SEQUENCE</scope>
    <source>
        <strain evidence="1">RSA 2271</strain>
    </source>
</reference>
<protein>
    <submittedName>
        <fullName evidence="1">Uncharacterized protein</fullName>
    </submittedName>
</protein>
<evidence type="ECO:0000313" key="1">
    <source>
        <dbReference type="EMBL" id="KAJ1673428.1"/>
    </source>
</evidence>
<gene>
    <name evidence="1" type="ORF">EV182_005256</name>
</gene>